<accession>A0A3B1DUQ3</accession>
<protein>
    <submittedName>
        <fullName evidence="1">Uncharacterized protein</fullName>
    </submittedName>
</protein>
<proteinExistence type="predicted"/>
<dbReference type="AlphaFoldDB" id="A0A3B1DUQ3"/>
<gene>
    <name evidence="1" type="ORF">MNBD_PLANCTO03-456</name>
</gene>
<reference evidence="1" key="1">
    <citation type="submission" date="2018-06" db="EMBL/GenBank/DDBJ databases">
        <authorList>
            <person name="Zhirakovskaya E."/>
        </authorList>
    </citation>
    <scope>NUCLEOTIDE SEQUENCE</scope>
</reference>
<evidence type="ECO:0000313" key="1">
    <source>
        <dbReference type="EMBL" id="VAX42631.1"/>
    </source>
</evidence>
<sequence length="124" mass="13414">MKQTVIGCGIGVLVGVGLSGLLGMAQPTPDPFASRKATPLMPDAGNAWGVVHLTSTELGFEKPSQSTSFNGRVHTINKIAFRAEGKFRSFENGWLRLTTLQGEEVWVPEHAIRVIEWMPGGELP</sequence>
<organism evidence="1">
    <name type="scientific">hydrothermal vent metagenome</name>
    <dbReference type="NCBI Taxonomy" id="652676"/>
    <lineage>
        <taxon>unclassified sequences</taxon>
        <taxon>metagenomes</taxon>
        <taxon>ecological metagenomes</taxon>
    </lineage>
</organism>
<name>A0A3B1DUQ3_9ZZZZ</name>
<dbReference type="EMBL" id="UOGK01000730">
    <property type="protein sequence ID" value="VAX42631.1"/>
    <property type="molecule type" value="Genomic_DNA"/>
</dbReference>